<name>A0A191WJ57_9MICO</name>
<dbReference type="InterPro" id="IPR021454">
    <property type="entry name" value="DUF3105"/>
</dbReference>
<feature type="compositionally biased region" description="Basic and acidic residues" evidence="1">
    <location>
        <begin position="17"/>
        <end position="34"/>
    </location>
</feature>
<protein>
    <recommendedName>
        <fullName evidence="5">DUF3105 domain-containing protein</fullName>
    </recommendedName>
</protein>
<dbReference type="Pfam" id="PF11303">
    <property type="entry name" value="DUF3105"/>
    <property type="match status" value="1"/>
</dbReference>
<feature type="region of interest" description="Disordered" evidence="1">
    <location>
        <begin position="1"/>
        <end position="40"/>
    </location>
</feature>
<proteinExistence type="predicted"/>
<dbReference type="STRING" id="453304.ATC03_17360"/>
<evidence type="ECO:0000313" key="3">
    <source>
        <dbReference type="EMBL" id="ANJ28208.1"/>
    </source>
</evidence>
<feature type="transmembrane region" description="Helical" evidence="2">
    <location>
        <begin position="45"/>
        <end position="67"/>
    </location>
</feature>
<gene>
    <name evidence="3" type="ORF">ATC03_17360</name>
</gene>
<dbReference type="Proteomes" id="UP000078437">
    <property type="component" value="Chromosome"/>
</dbReference>
<reference evidence="3 4" key="1">
    <citation type="journal article" date="2016" name="Int. J. Syst. Evol. Microbiol.">
        <title>Agromyces aureus sp. nov., isolated from the rhizosphere of Salix caprea L. grown in a heavy-metal-contaminated soil.</title>
        <authorList>
            <person name="Corretto E."/>
            <person name="Antonielli L."/>
            <person name="Sessitsch A."/>
            <person name="Compant S."/>
            <person name="Gorfer M."/>
            <person name="Kuffner M."/>
            <person name="Brader G."/>
        </authorList>
    </citation>
    <scope>NUCLEOTIDE SEQUENCE [LARGE SCALE GENOMIC DNA]</scope>
    <source>
        <strain evidence="3 4">AR33</strain>
    </source>
</reference>
<dbReference type="RefSeq" id="WP_074401092.1">
    <property type="nucleotide sequence ID" value="NZ_CP013979.1"/>
</dbReference>
<reference evidence="4" key="2">
    <citation type="submission" date="2016-01" db="EMBL/GenBank/DDBJ databases">
        <title>Complete genome sequence of Agromyces aureus AR33T and comparison with related organisms.</title>
        <authorList>
            <person name="Corretto E."/>
            <person name="Antonielli L."/>
            <person name="Sessitsch A."/>
            <person name="Brader G."/>
        </authorList>
    </citation>
    <scope>NUCLEOTIDE SEQUENCE [LARGE SCALE GENOMIC DNA]</scope>
    <source>
        <strain evidence="4">AR33</strain>
    </source>
</reference>
<keyword evidence="4" id="KW-1185">Reference proteome</keyword>
<evidence type="ECO:0008006" key="5">
    <source>
        <dbReference type="Google" id="ProtNLM"/>
    </source>
</evidence>
<keyword evidence="2" id="KW-0472">Membrane</keyword>
<accession>A0A191WJ57</accession>
<evidence type="ECO:0000256" key="2">
    <source>
        <dbReference type="SAM" id="Phobius"/>
    </source>
</evidence>
<organism evidence="3 4">
    <name type="scientific">Agromyces aureus</name>
    <dbReference type="NCBI Taxonomy" id="453304"/>
    <lineage>
        <taxon>Bacteria</taxon>
        <taxon>Bacillati</taxon>
        <taxon>Actinomycetota</taxon>
        <taxon>Actinomycetes</taxon>
        <taxon>Micrococcales</taxon>
        <taxon>Microbacteriaceae</taxon>
        <taxon>Agromyces</taxon>
    </lineage>
</organism>
<dbReference type="EMBL" id="CP013979">
    <property type="protein sequence ID" value="ANJ28208.1"/>
    <property type="molecule type" value="Genomic_DNA"/>
</dbReference>
<keyword evidence="2" id="KW-1133">Transmembrane helix</keyword>
<keyword evidence="2" id="KW-0812">Transmembrane</keyword>
<evidence type="ECO:0000313" key="4">
    <source>
        <dbReference type="Proteomes" id="UP000078437"/>
    </source>
</evidence>
<dbReference type="AlphaFoldDB" id="A0A191WJ57"/>
<dbReference type="KEGG" id="agy:ATC03_17360"/>
<sequence length="227" mass="24444">MSATPPVPPKVKQAARLKQERAEERARKLEEHRRREARAKRNRRIGIWSAAVGAVAVIALVVTVIVLTPQPKTYAAGGTGAEIEGVATFENASEHVQGPVDYEQTPPVGGPHNPAWLNCGVYSEPVPNENAVHSLEHGALWVTYDPSLSDSDLAELRAKLPSTYVILSPFSELPAPIVLSGWNTLLSVDDVSDPRIETFIEEYWQSGDVPEPGAPCTGAVDAPGKVS</sequence>
<evidence type="ECO:0000256" key="1">
    <source>
        <dbReference type="SAM" id="MobiDB-lite"/>
    </source>
</evidence>